<accession>A0A327R501</accession>
<reference evidence="2 3" key="1">
    <citation type="submission" date="2018-06" db="EMBL/GenBank/DDBJ databases">
        <title>Genomic Encyclopedia of Archaeal and Bacterial Type Strains, Phase II (KMG-II): from individual species to whole genera.</title>
        <authorList>
            <person name="Goeker M."/>
        </authorList>
    </citation>
    <scope>NUCLEOTIDE SEQUENCE [LARGE SCALE GENOMIC DNA]</scope>
    <source>
        <strain evidence="2 3">DSM 23857</strain>
    </source>
</reference>
<dbReference type="InterPro" id="IPR007822">
    <property type="entry name" value="LANC-like"/>
</dbReference>
<name>A0A327R501_9BACT</name>
<dbReference type="SMART" id="SM01260">
    <property type="entry name" value="LANC_like"/>
    <property type="match status" value="1"/>
</dbReference>
<dbReference type="GO" id="GO:0031179">
    <property type="term" value="P:peptide modification"/>
    <property type="evidence" value="ECO:0007669"/>
    <property type="project" value="InterPro"/>
</dbReference>
<protein>
    <submittedName>
        <fullName evidence="2">Lanthionine synthetase-like protein</fullName>
    </submittedName>
</protein>
<feature type="binding site" evidence="1">
    <location>
        <position position="255"/>
    </location>
    <ligand>
        <name>Zn(2+)</name>
        <dbReference type="ChEBI" id="CHEBI:29105"/>
    </ligand>
</feature>
<organism evidence="2 3">
    <name type="scientific">Chitinophaga skermanii</name>
    <dbReference type="NCBI Taxonomy" id="331697"/>
    <lineage>
        <taxon>Bacteria</taxon>
        <taxon>Pseudomonadati</taxon>
        <taxon>Bacteroidota</taxon>
        <taxon>Chitinophagia</taxon>
        <taxon>Chitinophagales</taxon>
        <taxon>Chitinophagaceae</taxon>
        <taxon>Chitinophaga</taxon>
    </lineage>
</organism>
<dbReference type="Pfam" id="PF05147">
    <property type="entry name" value="LANC_like"/>
    <property type="match status" value="1"/>
</dbReference>
<dbReference type="GO" id="GO:0046872">
    <property type="term" value="F:metal ion binding"/>
    <property type="evidence" value="ECO:0007669"/>
    <property type="project" value="UniProtKB-KW"/>
</dbReference>
<keyword evidence="1" id="KW-0862">Zinc</keyword>
<dbReference type="OrthoDB" id="6313827at2"/>
<dbReference type="Gene3D" id="1.50.10.20">
    <property type="match status" value="1"/>
</dbReference>
<comment type="caution">
    <text evidence="2">The sequence shown here is derived from an EMBL/GenBank/DDBJ whole genome shotgun (WGS) entry which is preliminary data.</text>
</comment>
<evidence type="ECO:0000313" key="3">
    <source>
        <dbReference type="Proteomes" id="UP000249547"/>
    </source>
</evidence>
<dbReference type="Proteomes" id="UP000249547">
    <property type="component" value="Unassembled WGS sequence"/>
</dbReference>
<evidence type="ECO:0000313" key="2">
    <source>
        <dbReference type="EMBL" id="RAJ11168.1"/>
    </source>
</evidence>
<dbReference type="SUPFAM" id="SSF158745">
    <property type="entry name" value="LanC-like"/>
    <property type="match status" value="1"/>
</dbReference>
<dbReference type="AlphaFoldDB" id="A0A327R501"/>
<sequence length="399" mass="46381">MLKAQIDKINSFITEEYDKNCQIMSGVLSDALYFFYYGIVYQDQSAKDRAYRNFAYHTDTVNEHMMNYKFAHGLTGMAWFSQFLVNNNLLPADYTEDFNDIDEAIIHTMSWDAEDQVYDHTIGTIGKCIYLMERGTNQHYKTLSEAVLTLRRTAHFSDDGKACCWLDLYTSHFNEAPRKRVNYYNHGLAHGLSSIVFFLCKCYKQDIEKETCEQLIVASLNWLRQHKNEQQFPYIYPNIVYRDGEVNTSFTQGWCMGLISNAAPFYFAGKTLGNEEWINNFREAIQISQHITLTKNNFPSLEITGGHAMELHMCHGMSSFIYQYDKIYNETGWQECKDMGDYWANHLTSYLTDDVLINFPKHGILRGLPGLALPLLNRENGSKVNFAWDKILLFDIENL</sequence>
<keyword evidence="3" id="KW-1185">Reference proteome</keyword>
<feature type="binding site" evidence="1">
    <location>
        <position position="315"/>
    </location>
    <ligand>
        <name>Zn(2+)</name>
        <dbReference type="ChEBI" id="CHEBI:29105"/>
    </ligand>
</feature>
<dbReference type="EMBL" id="QLLL01000001">
    <property type="protein sequence ID" value="RAJ11168.1"/>
    <property type="molecule type" value="Genomic_DNA"/>
</dbReference>
<keyword evidence="1" id="KW-0479">Metal-binding</keyword>
<proteinExistence type="predicted"/>
<gene>
    <name evidence="2" type="ORF">LX64_00776</name>
</gene>
<evidence type="ECO:0000256" key="1">
    <source>
        <dbReference type="PIRSR" id="PIRSR607822-1"/>
    </source>
</evidence>
<feature type="binding site" evidence="1">
    <location>
        <position position="314"/>
    </location>
    <ligand>
        <name>Zn(2+)</name>
        <dbReference type="ChEBI" id="CHEBI:29105"/>
    </ligand>
</feature>
<dbReference type="RefSeq" id="WP_111596262.1">
    <property type="nucleotide sequence ID" value="NZ_QLLL01000001.1"/>
</dbReference>